<sequence>MHSHSSLKCRENCEKRKARRQNYPLLRFQRLHEKDKSNCSTAIFRLIRNLNRSYLSLSLSDCTTARCPKARRTRLRQYLKLEKENQELKVENNALQLQLNYYREIEDQRQRPQNVNNGIVINNTNINYVQNDGQTGPDNIVVLVDHQFDDLEIRDHGNHQEYNNQLVVPAENDNQEENVEQEELARDNVVHDLQDNIVDNGVTGNNELGQNNENDRETGINNDPGNCRKRETTDSEN</sequence>
<dbReference type="AlphaFoldDB" id="E4YSI3"/>
<organism evidence="2">
    <name type="scientific">Oikopleura dioica</name>
    <name type="common">Tunicate</name>
    <dbReference type="NCBI Taxonomy" id="34765"/>
    <lineage>
        <taxon>Eukaryota</taxon>
        <taxon>Metazoa</taxon>
        <taxon>Chordata</taxon>
        <taxon>Tunicata</taxon>
        <taxon>Appendicularia</taxon>
        <taxon>Copelata</taxon>
        <taxon>Oikopleuridae</taxon>
        <taxon>Oikopleura</taxon>
    </lineage>
</organism>
<feature type="compositionally biased region" description="Basic and acidic residues" evidence="1">
    <location>
        <begin position="226"/>
        <end position="237"/>
    </location>
</feature>
<feature type="compositionally biased region" description="Polar residues" evidence="1">
    <location>
        <begin position="202"/>
        <end position="212"/>
    </location>
</feature>
<name>E4YSI3_OIKDI</name>
<dbReference type="EMBL" id="FN655216">
    <property type="protein sequence ID" value="CBY38422.1"/>
    <property type="molecule type" value="Genomic_DNA"/>
</dbReference>
<feature type="region of interest" description="Disordered" evidence="1">
    <location>
        <begin position="197"/>
        <end position="237"/>
    </location>
</feature>
<gene>
    <name evidence="2" type="ORF">GSOID_T00032364001</name>
</gene>
<proteinExistence type="predicted"/>
<evidence type="ECO:0000256" key="1">
    <source>
        <dbReference type="SAM" id="MobiDB-lite"/>
    </source>
</evidence>
<protein>
    <submittedName>
        <fullName evidence="2">Uncharacterized protein</fullName>
    </submittedName>
</protein>
<evidence type="ECO:0000313" key="2">
    <source>
        <dbReference type="EMBL" id="CBY38422.1"/>
    </source>
</evidence>
<dbReference type="Proteomes" id="UP000011014">
    <property type="component" value="Unassembled WGS sequence"/>
</dbReference>
<reference evidence="2" key="1">
    <citation type="journal article" date="2010" name="Science">
        <title>Plasticity of animal genome architecture unmasked by rapid evolution of a pelagic tunicate.</title>
        <authorList>
            <person name="Denoeud F."/>
            <person name="Henriet S."/>
            <person name="Mungpakdee S."/>
            <person name="Aury J.M."/>
            <person name="Da Silva C."/>
            <person name="Brinkmann H."/>
            <person name="Mikhaleva J."/>
            <person name="Olsen L.C."/>
            <person name="Jubin C."/>
            <person name="Canestro C."/>
            <person name="Bouquet J.M."/>
            <person name="Danks G."/>
            <person name="Poulain J."/>
            <person name="Campsteijn C."/>
            <person name="Adamski M."/>
            <person name="Cross I."/>
            <person name="Yadetie F."/>
            <person name="Muffato M."/>
            <person name="Louis A."/>
            <person name="Butcher S."/>
            <person name="Tsagkogeorga G."/>
            <person name="Konrad A."/>
            <person name="Singh S."/>
            <person name="Jensen M.F."/>
            <person name="Cong E.H."/>
            <person name="Eikeseth-Otteraa H."/>
            <person name="Noel B."/>
            <person name="Anthouard V."/>
            <person name="Porcel B.M."/>
            <person name="Kachouri-Lafond R."/>
            <person name="Nishino A."/>
            <person name="Ugolini M."/>
            <person name="Chourrout P."/>
            <person name="Nishida H."/>
            <person name="Aasland R."/>
            <person name="Huzurbazar S."/>
            <person name="Westhof E."/>
            <person name="Delsuc F."/>
            <person name="Lehrach H."/>
            <person name="Reinhardt R."/>
            <person name="Weissenbach J."/>
            <person name="Roy S.W."/>
            <person name="Artiguenave F."/>
            <person name="Postlethwait J.H."/>
            <person name="Manak J.R."/>
            <person name="Thompson E.M."/>
            <person name="Jaillon O."/>
            <person name="Du Pasquier L."/>
            <person name="Boudinot P."/>
            <person name="Liberles D.A."/>
            <person name="Volff J.N."/>
            <person name="Philippe H."/>
            <person name="Lenhard B."/>
            <person name="Roest Crollius H."/>
            <person name="Wincker P."/>
            <person name="Chourrout D."/>
        </authorList>
    </citation>
    <scope>NUCLEOTIDE SEQUENCE [LARGE SCALE GENOMIC DNA]</scope>
</reference>
<accession>E4YSI3</accession>